<feature type="transmembrane region" description="Helical" evidence="6">
    <location>
        <begin position="160"/>
        <end position="193"/>
    </location>
</feature>
<feature type="transmembrane region" description="Helical" evidence="6">
    <location>
        <begin position="213"/>
        <end position="231"/>
    </location>
</feature>
<evidence type="ECO:0000256" key="3">
    <source>
        <dbReference type="ARBA" id="ARBA00022692"/>
    </source>
</evidence>
<dbReference type="OrthoDB" id="9794512at2"/>
<sequence>MKTVFTIAKKEYELALHSISTYIVYILFLVIIGIIFSNMAFKIARAELRFLFEVIHIIFLFYIPAITMGSIAKERQTGTLELLSTLPIKLSSIVWGKILSALFQIITIIILSLVFFGIIVIFGEGIDYGAIICGYIGLILAGLAYASIGVFASSFPSNQILAFVLALLFSAVFYLLKFLLPLLPFGLVPIVQYFSFDYHLNSFLKGLIDSRDILFFLAVTVIFALLAQFNLQSKNLMQEK</sequence>
<feature type="transmembrane region" description="Helical" evidence="6">
    <location>
        <begin position="93"/>
        <end position="122"/>
    </location>
</feature>
<keyword evidence="4 6" id="KW-1133">Transmembrane helix</keyword>
<feature type="transmembrane region" description="Helical" evidence="6">
    <location>
        <begin position="128"/>
        <end position="148"/>
    </location>
</feature>
<evidence type="ECO:0000256" key="5">
    <source>
        <dbReference type="ARBA" id="ARBA00023136"/>
    </source>
</evidence>
<dbReference type="InterPro" id="IPR013525">
    <property type="entry name" value="ABC2_TM"/>
</dbReference>
<evidence type="ECO:0000256" key="6">
    <source>
        <dbReference type="SAM" id="Phobius"/>
    </source>
</evidence>
<keyword evidence="5 6" id="KW-0472">Membrane</keyword>
<dbReference type="Pfam" id="PF12698">
    <property type="entry name" value="ABC2_membrane_3"/>
    <property type="match status" value="1"/>
</dbReference>
<protein>
    <submittedName>
        <fullName evidence="8">ABC-type transport system involved in multi-copper enzyme maturation, permease component</fullName>
    </submittedName>
</protein>
<dbReference type="GO" id="GO:0005886">
    <property type="term" value="C:plasma membrane"/>
    <property type="evidence" value="ECO:0007669"/>
    <property type="project" value="UniProtKB-SubCell"/>
</dbReference>
<accession>B0VGS0</accession>
<dbReference type="EMBL" id="CU466930">
    <property type="protein sequence ID" value="CAO80507.1"/>
    <property type="molecule type" value="Genomic_DNA"/>
</dbReference>
<organism evidence="8 9">
    <name type="scientific">Cloacimonas acidaminovorans (strain Evry)</name>
    <dbReference type="NCBI Taxonomy" id="459349"/>
    <lineage>
        <taxon>Bacteria</taxon>
        <taxon>Pseudomonadati</taxon>
        <taxon>Candidatus Cloacimonadota</taxon>
        <taxon>Candidatus Cloacimonadia</taxon>
        <taxon>Candidatus Cloacimonadales</taxon>
        <taxon>Candidatus Cloacimonadaceae</taxon>
        <taxon>Candidatus Cloacimonas</taxon>
    </lineage>
</organism>
<dbReference type="PANTHER" id="PTHR30294">
    <property type="entry name" value="MEMBRANE COMPONENT OF ABC TRANSPORTER YHHJ-RELATED"/>
    <property type="match status" value="1"/>
</dbReference>
<dbReference type="Proteomes" id="UP000002019">
    <property type="component" value="Chromosome"/>
</dbReference>
<evidence type="ECO:0000313" key="8">
    <source>
        <dbReference type="EMBL" id="CAO80507.1"/>
    </source>
</evidence>
<dbReference type="PANTHER" id="PTHR30294:SF29">
    <property type="entry name" value="MULTIDRUG ABC TRANSPORTER PERMEASE YBHS-RELATED"/>
    <property type="match status" value="1"/>
</dbReference>
<feature type="transmembrane region" description="Helical" evidence="6">
    <location>
        <begin position="50"/>
        <end position="72"/>
    </location>
</feature>
<keyword evidence="2" id="KW-1003">Cell membrane</keyword>
<dbReference type="HOGENOM" id="CLU_081003_0_1_0"/>
<evidence type="ECO:0000256" key="4">
    <source>
        <dbReference type="ARBA" id="ARBA00022989"/>
    </source>
</evidence>
<dbReference type="STRING" id="459349.CLOAM0622"/>
<evidence type="ECO:0000259" key="7">
    <source>
        <dbReference type="Pfam" id="PF12698"/>
    </source>
</evidence>
<evidence type="ECO:0000313" key="9">
    <source>
        <dbReference type="Proteomes" id="UP000002019"/>
    </source>
</evidence>
<evidence type="ECO:0000256" key="1">
    <source>
        <dbReference type="ARBA" id="ARBA00004651"/>
    </source>
</evidence>
<keyword evidence="9" id="KW-1185">Reference proteome</keyword>
<dbReference type="RefSeq" id="WP_015424367.1">
    <property type="nucleotide sequence ID" value="NC_020449.1"/>
</dbReference>
<dbReference type="eggNOG" id="COG1277">
    <property type="taxonomic scope" value="Bacteria"/>
</dbReference>
<comment type="subcellular location">
    <subcellularLocation>
        <location evidence="1">Cell membrane</location>
        <topology evidence="1">Multi-pass membrane protein</topology>
    </subcellularLocation>
</comment>
<name>B0VGS0_CLOAI</name>
<reference evidence="8 9" key="1">
    <citation type="journal article" date="2008" name="J. Bacteriol.">
        <title>'Candidatus Cloacamonas acidaminovorans': genome sequence reconstruction provides a first glimpse of a new bacterial division.</title>
        <authorList>
            <person name="Pelletier E."/>
            <person name="Kreimeyer A."/>
            <person name="Bocs S."/>
            <person name="Rouy Z."/>
            <person name="Gyapay G."/>
            <person name="Chouari R."/>
            <person name="Riviere D."/>
            <person name="Ganesan A."/>
            <person name="Daegelen P."/>
            <person name="Sghir A."/>
            <person name="Cohen G.N."/>
            <person name="Medigue C."/>
            <person name="Weissenbach J."/>
            <person name="Le Paslier D."/>
        </authorList>
    </citation>
    <scope>NUCLEOTIDE SEQUENCE [LARGE SCALE GENOMIC DNA]</scope>
    <source>
        <strain evidence="9">Evry</strain>
    </source>
</reference>
<dbReference type="GO" id="GO:0140359">
    <property type="term" value="F:ABC-type transporter activity"/>
    <property type="evidence" value="ECO:0007669"/>
    <property type="project" value="InterPro"/>
</dbReference>
<evidence type="ECO:0000256" key="2">
    <source>
        <dbReference type="ARBA" id="ARBA00022475"/>
    </source>
</evidence>
<gene>
    <name evidence="8" type="primary">nosY</name>
    <name evidence="8" type="ordered locus">CLOAM0622</name>
</gene>
<dbReference type="KEGG" id="caci:CLOAM0622"/>
<dbReference type="AlphaFoldDB" id="B0VGS0"/>
<dbReference type="InterPro" id="IPR051449">
    <property type="entry name" value="ABC-2_transporter_component"/>
</dbReference>
<feature type="domain" description="ABC-2 type transporter transmembrane" evidence="7">
    <location>
        <begin position="51"/>
        <end position="208"/>
    </location>
</feature>
<feature type="transmembrane region" description="Helical" evidence="6">
    <location>
        <begin position="21"/>
        <end position="44"/>
    </location>
</feature>
<proteinExistence type="predicted"/>
<keyword evidence="3 6" id="KW-0812">Transmembrane</keyword>